<accession>D8Q076</accession>
<organism evidence="2">
    <name type="scientific">Schizophyllum commune (strain H4-8 / FGSC 9210)</name>
    <name type="common">Split gill fungus</name>
    <dbReference type="NCBI Taxonomy" id="578458"/>
    <lineage>
        <taxon>Eukaryota</taxon>
        <taxon>Fungi</taxon>
        <taxon>Dikarya</taxon>
        <taxon>Basidiomycota</taxon>
        <taxon>Agaricomycotina</taxon>
        <taxon>Agaricomycetes</taxon>
        <taxon>Agaricomycetidae</taxon>
        <taxon>Agaricales</taxon>
        <taxon>Schizophyllaceae</taxon>
        <taxon>Schizophyllum</taxon>
    </lineage>
</organism>
<dbReference type="InParanoid" id="D8Q076"/>
<dbReference type="AlphaFoldDB" id="D8Q076"/>
<protein>
    <submittedName>
        <fullName evidence="1">Uncharacterized protein</fullName>
    </submittedName>
</protein>
<evidence type="ECO:0000313" key="2">
    <source>
        <dbReference type="Proteomes" id="UP000007431"/>
    </source>
</evidence>
<dbReference type="VEuPathDB" id="FungiDB:SCHCODRAFT_02532947"/>
<dbReference type="RefSeq" id="XP_003033895.1">
    <property type="nucleotide sequence ID" value="XM_003033849.1"/>
</dbReference>
<proteinExistence type="predicted"/>
<gene>
    <name evidence="1" type="ORF">SCHCODRAFT_106983</name>
</gene>
<dbReference type="EMBL" id="GL377304">
    <property type="protein sequence ID" value="EFI98992.1"/>
    <property type="molecule type" value="Genomic_DNA"/>
</dbReference>
<evidence type="ECO:0000313" key="1">
    <source>
        <dbReference type="EMBL" id="EFI98992.1"/>
    </source>
</evidence>
<name>D8Q076_SCHCM</name>
<reference evidence="1 2" key="1">
    <citation type="journal article" date="2010" name="Nat. Biotechnol.">
        <title>Genome sequence of the model mushroom Schizophyllum commune.</title>
        <authorList>
            <person name="Ohm R.A."/>
            <person name="de Jong J.F."/>
            <person name="Lugones L.G."/>
            <person name="Aerts A."/>
            <person name="Kothe E."/>
            <person name="Stajich J.E."/>
            <person name="de Vries R.P."/>
            <person name="Record E."/>
            <person name="Levasseur A."/>
            <person name="Baker S.E."/>
            <person name="Bartholomew K.A."/>
            <person name="Coutinho P.M."/>
            <person name="Erdmann S."/>
            <person name="Fowler T.J."/>
            <person name="Gathman A.C."/>
            <person name="Lombard V."/>
            <person name="Henrissat B."/>
            <person name="Knabe N."/>
            <person name="Kuees U."/>
            <person name="Lilly W.W."/>
            <person name="Lindquist E."/>
            <person name="Lucas S."/>
            <person name="Magnuson J.K."/>
            <person name="Piumi F."/>
            <person name="Raudaskoski M."/>
            <person name="Salamov A."/>
            <person name="Schmutz J."/>
            <person name="Schwarze F.W.M.R."/>
            <person name="vanKuyk P.A."/>
            <person name="Horton J.S."/>
            <person name="Grigoriev I.V."/>
            <person name="Woesten H.A.B."/>
        </authorList>
    </citation>
    <scope>NUCLEOTIDE SEQUENCE [LARGE SCALE GENOMIC DNA]</scope>
    <source>
        <strain evidence="2">H4-8 / FGSC 9210</strain>
    </source>
</reference>
<feature type="non-terminal residue" evidence="1">
    <location>
        <position position="305"/>
    </location>
</feature>
<dbReference type="GeneID" id="9586457"/>
<dbReference type="OrthoDB" id="10290046at2759"/>
<dbReference type="KEGG" id="scm:SCHCO_02532947"/>
<dbReference type="Proteomes" id="UP000007431">
    <property type="component" value="Unassembled WGS sequence"/>
</dbReference>
<keyword evidence="2" id="KW-1185">Reference proteome</keyword>
<dbReference type="HOGENOM" id="CLU_918770_0_0_1"/>
<sequence>MGRHYSEKQKNARKEKHIEYVVSEGQRGRNPGISKALKRVRDIGYKSILPGEQRLIPASSSNWLSPVYPAPYLNFTWQVAGIDKLLRKLQWYIKSNLGPYGLAVQEYLQAGSSSFPSRIYAAGLVSLVLCDPALDEEARAQVHAFFKVLHPPRLTRAHISLAGKSKREHDPAMYQMLGRAKDSLTHLSLELSFADKLALQAYLSSAAASRLVSLELKTNSDIQEQVLNALQDEDSARLPNLEHLCLKIKKVDVAALMVALERRRARGCNTPLRVEIRNDIDDAVRAKARDMGITFDKPCPMRCGL</sequence>